<dbReference type="AlphaFoldDB" id="A0A1A9WCN5"/>
<dbReference type="VEuPathDB" id="VectorBase:GBRI014669"/>
<proteinExistence type="predicted"/>
<organism evidence="1 2">
    <name type="scientific">Glossina brevipalpis</name>
    <dbReference type="NCBI Taxonomy" id="37001"/>
    <lineage>
        <taxon>Eukaryota</taxon>
        <taxon>Metazoa</taxon>
        <taxon>Ecdysozoa</taxon>
        <taxon>Arthropoda</taxon>
        <taxon>Hexapoda</taxon>
        <taxon>Insecta</taxon>
        <taxon>Pterygota</taxon>
        <taxon>Neoptera</taxon>
        <taxon>Endopterygota</taxon>
        <taxon>Diptera</taxon>
        <taxon>Brachycera</taxon>
        <taxon>Muscomorpha</taxon>
        <taxon>Hippoboscoidea</taxon>
        <taxon>Glossinidae</taxon>
        <taxon>Glossina</taxon>
    </lineage>
</organism>
<sequence length="109" mass="12574">MRITDINRDRVIFFDGFALLVKRVTDLGHLLPEAVDYNHTDHLDLNQYKLFFLCLGLSDENAAVSFAAINNDSNGLIPLNEFVRLGRQFFLTEDETKISKLFCDRLIDH</sequence>
<dbReference type="STRING" id="37001.A0A1A9WCN5"/>
<protein>
    <recommendedName>
        <fullName evidence="3">EF-hand domain-containing protein</fullName>
    </recommendedName>
</protein>
<dbReference type="SUPFAM" id="SSF47473">
    <property type="entry name" value="EF-hand"/>
    <property type="match status" value="1"/>
</dbReference>
<dbReference type="Proteomes" id="UP000091820">
    <property type="component" value="Unassembled WGS sequence"/>
</dbReference>
<dbReference type="EnsemblMetazoa" id="GBRI014669-RA">
    <property type="protein sequence ID" value="GBRI014669-PA"/>
    <property type="gene ID" value="GBRI014669"/>
</dbReference>
<dbReference type="Gene3D" id="1.10.238.10">
    <property type="entry name" value="EF-hand"/>
    <property type="match status" value="1"/>
</dbReference>
<reference evidence="2" key="1">
    <citation type="submission" date="2014-03" db="EMBL/GenBank/DDBJ databases">
        <authorList>
            <person name="Aksoy S."/>
            <person name="Warren W."/>
            <person name="Wilson R.K."/>
        </authorList>
    </citation>
    <scope>NUCLEOTIDE SEQUENCE [LARGE SCALE GENOMIC DNA]</scope>
    <source>
        <strain evidence="2">IAEA</strain>
    </source>
</reference>
<reference evidence="1" key="2">
    <citation type="submission" date="2020-05" db="UniProtKB">
        <authorList>
            <consortium name="EnsemblMetazoa"/>
        </authorList>
    </citation>
    <scope>IDENTIFICATION</scope>
    <source>
        <strain evidence="1">IAEA</strain>
    </source>
</reference>
<keyword evidence="2" id="KW-1185">Reference proteome</keyword>
<accession>A0A1A9WCN5</accession>
<dbReference type="InterPro" id="IPR011992">
    <property type="entry name" value="EF-hand-dom_pair"/>
</dbReference>
<name>A0A1A9WCN5_9MUSC</name>
<evidence type="ECO:0000313" key="1">
    <source>
        <dbReference type="EnsemblMetazoa" id="GBRI014669-PA"/>
    </source>
</evidence>
<evidence type="ECO:0008006" key="3">
    <source>
        <dbReference type="Google" id="ProtNLM"/>
    </source>
</evidence>
<evidence type="ECO:0000313" key="2">
    <source>
        <dbReference type="Proteomes" id="UP000091820"/>
    </source>
</evidence>